<gene>
    <name evidence="1" type="ORF">LARSCL_LOCUS8194</name>
</gene>
<organism evidence="1 2">
    <name type="scientific">Larinioides sclopetarius</name>
    <dbReference type="NCBI Taxonomy" id="280406"/>
    <lineage>
        <taxon>Eukaryota</taxon>
        <taxon>Metazoa</taxon>
        <taxon>Ecdysozoa</taxon>
        <taxon>Arthropoda</taxon>
        <taxon>Chelicerata</taxon>
        <taxon>Arachnida</taxon>
        <taxon>Araneae</taxon>
        <taxon>Araneomorphae</taxon>
        <taxon>Entelegynae</taxon>
        <taxon>Araneoidea</taxon>
        <taxon>Araneidae</taxon>
        <taxon>Larinioides</taxon>
    </lineage>
</organism>
<protein>
    <submittedName>
        <fullName evidence="1">Uncharacterized protein</fullName>
    </submittedName>
</protein>
<reference evidence="1 2" key="1">
    <citation type="submission" date="2024-04" db="EMBL/GenBank/DDBJ databases">
        <authorList>
            <person name="Rising A."/>
            <person name="Reimegard J."/>
            <person name="Sonavane S."/>
            <person name="Akerstrom W."/>
            <person name="Nylinder S."/>
            <person name="Hedman E."/>
            <person name="Kallberg Y."/>
        </authorList>
    </citation>
    <scope>NUCLEOTIDE SEQUENCE [LARGE SCALE GENOMIC DNA]</scope>
</reference>
<dbReference type="Proteomes" id="UP001497382">
    <property type="component" value="Unassembled WGS sequence"/>
</dbReference>
<dbReference type="AlphaFoldDB" id="A0AAV1ZV15"/>
<evidence type="ECO:0000313" key="1">
    <source>
        <dbReference type="EMBL" id="CAL1275632.1"/>
    </source>
</evidence>
<keyword evidence="2" id="KW-1185">Reference proteome</keyword>
<sequence length="73" mass="8600">MSRSLTAFIRHPEDVSRKSFGIRNDFGESGLEDWRYKARHDPLYSGQYRLPNEITSRRIAIFVKNDTQNEVLL</sequence>
<accession>A0AAV1ZV15</accession>
<proteinExistence type="predicted"/>
<evidence type="ECO:0000313" key="2">
    <source>
        <dbReference type="Proteomes" id="UP001497382"/>
    </source>
</evidence>
<dbReference type="EMBL" id="CAXIEN010000086">
    <property type="protein sequence ID" value="CAL1275632.1"/>
    <property type="molecule type" value="Genomic_DNA"/>
</dbReference>
<name>A0AAV1ZV15_9ARAC</name>
<comment type="caution">
    <text evidence="1">The sequence shown here is derived from an EMBL/GenBank/DDBJ whole genome shotgun (WGS) entry which is preliminary data.</text>
</comment>